<evidence type="ECO:0000256" key="2">
    <source>
        <dbReference type="ARBA" id="ARBA00001966"/>
    </source>
</evidence>
<keyword evidence="9" id="KW-0411">Iron-sulfur</keyword>
<dbReference type="PIRSF" id="PIRSF000144">
    <property type="entry name" value="CbbBc"/>
    <property type="match status" value="1"/>
</dbReference>
<accession>A0ABW1ELU7</accession>
<dbReference type="Pfam" id="PF00384">
    <property type="entry name" value="Molybdopterin"/>
    <property type="match status" value="1"/>
</dbReference>
<dbReference type="Gene3D" id="2.20.25.90">
    <property type="entry name" value="ADC-like domains"/>
    <property type="match status" value="1"/>
</dbReference>
<comment type="cofactor">
    <cofactor evidence="1">
        <name>Mo-bis(molybdopterin guanine dinucleotide)</name>
        <dbReference type="ChEBI" id="CHEBI:60539"/>
    </cofactor>
</comment>
<dbReference type="CDD" id="cd02791">
    <property type="entry name" value="MopB_CT_Nitrate-R-NapA-like"/>
    <property type="match status" value="1"/>
</dbReference>
<dbReference type="PROSITE" id="PS00551">
    <property type="entry name" value="MOLYBDOPTERIN_PROK_1"/>
    <property type="match status" value="1"/>
</dbReference>
<dbReference type="InterPro" id="IPR009010">
    <property type="entry name" value="Asp_de-COase-like_dom_sf"/>
</dbReference>
<dbReference type="PANTHER" id="PTHR43105:SF10">
    <property type="entry name" value="NADH-QUINONE OXIDOREDUCTASE SUBUNIT G"/>
    <property type="match status" value="1"/>
</dbReference>
<name>A0ABW1ELU7_9BACT</name>
<evidence type="ECO:0000256" key="6">
    <source>
        <dbReference type="ARBA" id="ARBA00022723"/>
    </source>
</evidence>
<sequence length="734" mass="81367">MSLMRWFARKAGLDIRSSKYSYSEDPVLGFTSSRKQADRWVNSTCGYCSVGCGMQLGVKDGHVVSVRGNRAHPVNAGKLCPKGLAEHYTIEAEGRARFPLLRKNGQLERVNWDDAIGTMVEQFRAVQCKYGPESLGIISTGQLVTEEFYALGKLVQLGFGTRNYDGNTTLCMSTAVAGYKRSFGSDGPPGAYEDLEHADVILLIGANVAENHPILCTRLEANQSKTLIVVDPRVTKTAMMADIYLPVKPRSDLALINGLLRIVIDEDLYDKSFVASHTSGLEDLRESLTPYTLDYAAQITGLEPELIRKTALLYANAKAAFIGWTMGVNHSTKGTETVNAINNLALITGNIGRKGASPFSITGQCNAMGTRETGFTSGIPGYRKFESEMDRREIARLWNISAERIPTQRGLAYPDIIEGAVAGKIRALWILGTNPLVSFPNIDVLKHALGNLDFLVVQDGFHPTPTTELADLVLPAAIWGEKEGTYTNSERRVSKVNAAVAPPAEARSDFDIFLAVAEHLGCREELFPDWREPRDAFDEWRRVSAGRLCDYSGMTYELLDQSCGVQWPYPIGEKSRATASRRLYSNGQFETDDGRARLLSTRWEPFPEQPNSEFPLILNTGRTVEHWHTRTKTGAISILQRMSPRAWLEMNPKDAQQLNLQAHDRVEVISARGRVSKIELRITEIVAPGQVFLPFHFAETNANQITQSAFDPISREPNYKQCAVRVERSSGNPA</sequence>
<evidence type="ECO:0000256" key="1">
    <source>
        <dbReference type="ARBA" id="ARBA00001942"/>
    </source>
</evidence>
<dbReference type="Pfam" id="PF04879">
    <property type="entry name" value="Molybdop_Fe4S4"/>
    <property type="match status" value="1"/>
</dbReference>
<comment type="cofactor">
    <cofactor evidence="2">
        <name>[4Fe-4S] cluster</name>
        <dbReference type="ChEBI" id="CHEBI:49883"/>
    </cofactor>
</comment>
<dbReference type="InterPro" id="IPR027467">
    <property type="entry name" value="MopterinOxRdtase_cofactor_BS"/>
</dbReference>
<keyword evidence="5" id="KW-0500">Molybdenum</keyword>
<evidence type="ECO:0000256" key="9">
    <source>
        <dbReference type="ARBA" id="ARBA00023014"/>
    </source>
</evidence>
<evidence type="ECO:0000256" key="3">
    <source>
        <dbReference type="ARBA" id="ARBA00008747"/>
    </source>
</evidence>
<dbReference type="SMART" id="SM00926">
    <property type="entry name" value="Molybdop_Fe4S4"/>
    <property type="match status" value="1"/>
</dbReference>
<keyword evidence="7" id="KW-0560">Oxidoreductase</keyword>
<keyword evidence="13" id="KW-1185">Reference proteome</keyword>
<gene>
    <name evidence="12" type="ORF">ACFPT7_22280</name>
</gene>
<dbReference type="InterPro" id="IPR006963">
    <property type="entry name" value="Mopterin_OxRdtase_4Fe-4S_dom"/>
</dbReference>
<feature type="domain" description="4Fe-4S Mo/W bis-MGD-type" evidence="11">
    <location>
        <begin position="38"/>
        <end position="94"/>
    </location>
</feature>
<dbReference type="InterPro" id="IPR006656">
    <property type="entry name" value="Mopterin_OxRdtase"/>
</dbReference>
<dbReference type="Pfam" id="PF01568">
    <property type="entry name" value="Molydop_binding"/>
    <property type="match status" value="1"/>
</dbReference>
<evidence type="ECO:0000313" key="12">
    <source>
        <dbReference type="EMBL" id="MFC5865053.1"/>
    </source>
</evidence>
<dbReference type="SUPFAM" id="SSF53706">
    <property type="entry name" value="Formate dehydrogenase/DMSO reductase, domains 1-3"/>
    <property type="match status" value="1"/>
</dbReference>
<dbReference type="CDD" id="cd02754">
    <property type="entry name" value="MopB_Nitrate-R-NapA-like"/>
    <property type="match status" value="1"/>
</dbReference>
<dbReference type="Gene3D" id="3.40.228.10">
    <property type="entry name" value="Dimethylsulfoxide Reductase, domain 2"/>
    <property type="match status" value="1"/>
</dbReference>
<evidence type="ECO:0000256" key="10">
    <source>
        <dbReference type="ARBA" id="ARBA00023063"/>
    </source>
</evidence>
<dbReference type="InterPro" id="IPR050123">
    <property type="entry name" value="Prok_molybdopt-oxidoreductase"/>
</dbReference>
<dbReference type="PROSITE" id="PS51669">
    <property type="entry name" value="4FE4S_MOW_BIS_MGD"/>
    <property type="match status" value="1"/>
</dbReference>
<evidence type="ECO:0000313" key="13">
    <source>
        <dbReference type="Proteomes" id="UP001596091"/>
    </source>
</evidence>
<evidence type="ECO:0000256" key="4">
    <source>
        <dbReference type="ARBA" id="ARBA00022485"/>
    </source>
</evidence>
<comment type="similarity">
    <text evidence="3">Belongs to the prokaryotic molybdopterin-containing oxidoreductase family. NasA/NapA/NarB subfamily.</text>
</comment>
<dbReference type="PANTHER" id="PTHR43105">
    <property type="entry name" value="RESPIRATORY NITRATE REDUCTASE"/>
    <property type="match status" value="1"/>
</dbReference>
<dbReference type="InterPro" id="IPR041957">
    <property type="entry name" value="CT_Nitrate-R-NapA-like"/>
</dbReference>
<dbReference type="Gene3D" id="2.40.40.20">
    <property type="match status" value="1"/>
</dbReference>
<dbReference type="Proteomes" id="UP001596091">
    <property type="component" value="Unassembled WGS sequence"/>
</dbReference>
<evidence type="ECO:0000259" key="11">
    <source>
        <dbReference type="PROSITE" id="PS51669"/>
    </source>
</evidence>
<dbReference type="InterPro" id="IPR006657">
    <property type="entry name" value="MoPterin_dinucl-bd_dom"/>
</dbReference>
<keyword evidence="8" id="KW-0408">Iron</keyword>
<evidence type="ECO:0000256" key="5">
    <source>
        <dbReference type="ARBA" id="ARBA00022505"/>
    </source>
</evidence>
<dbReference type="EMBL" id="JBHSPH010000010">
    <property type="protein sequence ID" value="MFC5865053.1"/>
    <property type="molecule type" value="Genomic_DNA"/>
</dbReference>
<evidence type="ECO:0000256" key="7">
    <source>
        <dbReference type="ARBA" id="ARBA00023002"/>
    </source>
</evidence>
<proteinExistence type="inferred from homology"/>
<organism evidence="12 13">
    <name type="scientific">Acidicapsa dinghuensis</name>
    <dbReference type="NCBI Taxonomy" id="2218256"/>
    <lineage>
        <taxon>Bacteria</taxon>
        <taxon>Pseudomonadati</taxon>
        <taxon>Acidobacteriota</taxon>
        <taxon>Terriglobia</taxon>
        <taxon>Terriglobales</taxon>
        <taxon>Acidobacteriaceae</taxon>
        <taxon>Acidicapsa</taxon>
    </lineage>
</organism>
<keyword evidence="10" id="KW-0534">Nitrate assimilation</keyword>
<comment type="caution">
    <text evidence="12">The sequence shown here is derived from an EMBL/GenBank/DDBJ whole genome shotgun (WGS) entry which is preliminary data.</text>
</comment>
<protein>
    <submittedName>
        <fullName evidence="12">Molybdopterin oxidoreductase family protein</fullName>
    </submittedName>
</protein>
<dbReference type="SUPFAM" id="SSF50692">
    <property type="entry name" value="ADC-like"/>
    <property type="match status" value="1"/>
</dbReference>
<dbReference type="Gene3D" id="3.40.50.740">
    <property type="match status" value="1"/>
</dbReference>
<reference evidence="13" key="1">
    <citation type="journal article" date="2019" name="Int. J. Syst. Evol. Microbiol.">
        <title>The Global Catalogue of Microorganisms (GCM) 10K type strain sequencing project: providing services to taxonomists for standard genome sequencing and annotation.</title>
        <authorList>
            <consortium name="The Broad Institute Genomics Platform"/>
            <consortium name="The Broad Institute Genome Sequencing Center for Infectious Disease"/>
            <person name="Wu L."/>
            <person name="Ma J."/>
        </authorList>
    </citation>
    <scope>NUCLEOTIDE SEQUENCE [LARGE SCALE GENOMIC DNA]</scope>
    <source>
        <strain evidence="13">JCM 4087</strain>
    </source>
</reference>
<keyword evidence="6" id="KW-0479">Metal-binding</keyword>
<keyword evidence="4" id="KW-0004">4Fe-4S</keyword>
<evidence type="ECO:0000256" key="8">
    <source>
        <dbReference type="ARBA" id="ARBA00023004"/>
    </source>
</evidence>
<dbReference type="RefSeq" id="WP_263332054.1">
    <property type="nucleotide sequence ID" value="NZ_JAGSYH010000001.1"/>
</dbReference>